<dbReference type="GO" id="GO:0015891">
    <property type="term" value="P:siderophore transport"/>
    <property type="evidence" value="ECO:0007669"/>
    <property type="project" value="InterPro"/>
</dbReference>
<evidence type="ECO:0000256" key="3">
    <source>
        <dbReference type="ARBA" id="ARBA00022448"/>
    </source>
</evidence>
<dbReference type="Gene3D" id="2.170.130.10">
    <property type="entry name" value="TonB-dependent receptor, plug domain"/>
    <property type="match status" value="1"/>
</dbReference>
<dbReference type="Pfam" id="PF07715">
    <property type="entry name" value="Plug"/>
    <property type="match status" value="1"/>
</dbReference>
<dbReference type="GO" id="GO:0009279">
    <property type="term" value="C:cell outer membrane"/>
    <property type="evidence" value="ECO:0007669"/>
    <property type="project" value="UniProtKB-SubCell"/>
</dbReference>
<keyword evidence="3 10" id="KW-0813">Transport</keyword>
<keyword evidence="9 10" id="KW-0998">Cell outer membrane</keyword>
<evidence type="ECO:0000256" key="2">
    <source>
        <dbReference type="ARBA" id="ARBA00009810"/>
    </source>
</evidence>
<feature type="domain" description="TonB-dependent receptor plug" evidence="13">
    <location>
        <begin position="52"/>
        <end position="145"/>
    </location>
</feature>
<evidence type="ECO:0000256" key="9">
    <source>
        <dbReference type="ARBA" id="ARBA00023237"/>
    </source>
</evidence>
<evidence type="ECO:0000256" key="8">
    <source>
        <dbReference type="ARBA" id="ARBA00023170"/>
    </source>
</evidence>
<name>A0A5C1EBX6_9RHOO</name>
<keyword evidence="5 10" id="KW-0812">Transmembrane</keyword>
<keyword evidence="7 10" id="KW-0472">Membrane</keyword>
<dbReference type="InterPro" id="IPR012910">
    <property type="entry name" value="Plug_dom"/>
</dbReference>
<dbReference type="Proteomes" id="UP000323671">
    <property type="component" value="Chromosome"/>
</dbReference>
<dbReference type="InterPro" id="IPR000531">
    <property type="entry name" value="Beta-barrel_TonB"/>
</dbReference>
<evidence type="ECO:0000313" key="14">
    <source>
        <dbReference type="EMBL" id="QEL66366.1"/>
    </source>
</evidence>
<protein>
    <submittedName>
        <fullName evidence="14">Outer-membrane receptor for ferric coprogen and ferric-rhodotorulic acid</fullName>
    </submittedName>
</protein>
<dbReference type="PROSITE" id="PS52016">
    <property type="entry name" value="TONB_DEPENDENT_REC_3"/>
    <property type="match status" value="1"/>
</dbReference>
<dbReference type="AlphaFoldDB" id="A0A5C1EBX6"/>
<dbReference type="Gene3D" id="2.40.170.20">
    <property type="entry name" value="TonB-dependent receptor, beta-barrel domain"/>
    <property type="match status" value="1"/>
</dbReference>
<dbReference type="GO" id="GO:0038023">
    <property type="term" value="F:signaling receptor activity"/>
    <property type="evidence" value="ECO:0007669"/>
    <property type="project" value="InterPro"/>
</dbReference>
<dbReference type="InterPro" id="IPR039426">
    <property type="entry name" value="TonB-dep_rcpt-like"/>
</dbReference>
<evidence type="ECO:0000259" key="12">
    <source>
        <dbReference type="Pfam" id="PF00593"/>
    </source>
</evidence>
<reference evidence="14 15" key="1">
    <citation type="submission" date="2017-07" db="EMBL/GenBank/DDBJ databases">
        <title>Complete genome sequence of Oryzomicrobium terrae TPP412.</title>
        <authorList>
            <person name="Chiu L.-W."/>
            <person name="Lo K.-J."/>
            <person name="Tsai Y.-M."/>
            <person name="Lin S.-S."/>
            <person name="Kuo C.-H."/>
            <person name="Liu C.-T."/>
        </authorList>
    </citation>
    <scope>NUCLEOTIDE SEQUENCE [LARGE SCALE GENOMIC DNA]</scope>
    <source>
        <strain evidence="14 15">TPP412</strain>
    </source>
</reference>
<evidence type="ECO:0000256" key="10">
    <source>
        <dbReference type="PROSITE-ProRule" id="PRU01360"/>
    </source>
</evidence>
<proteinExistence type="inferred from homology"/>
<keyword evidence="6 11" id="KW-0798">TonB box</keyword>
<dbReference type="InterPro" id="IPR010105">
    <property type="entry name" value="TonB_sidphr_rcpt"/>
</dbReference>
<evidence type="ECO:0000256" key="7">
    <source>
        <dbReference type="ARBA" id="ARBA00023136"/>
    </source>
</evidence>
<dbReference type="PANTHER" id="PTHR32552">
    <property type="entry name" value="FERRICHROME IRON RECEPTOR-RELATED"/>
    <property type="match status" value="1"/>
</dbReference>
<accession>A0A5C1EBX6</accession>
<comment type="subcellular location">
    <subcellularLocation>
        <location evidence="1 10">Cell outer membrane</location>
        <topology evidence="1 10">Multi-pass membrane protein</topology>
    </subcellularLocation>
</comment>
<evidence type="ECO:0000256" key="6">
    <source>
        <dbReference type="ARBA" id="ARBA00023077"/>
    </source>
</evidence>
<dbReference type="Pfam" id="PF00593">
    <property type="entry name" value="TonB_dep_Rec_b-barrel"/>
    <property type="match status" value="1"/>
</dbReference>
<gene>
    <name evidence="14" type="ORF">OTERR_28900</name>
</gene>
<dbReference type="CDD" id="cd01347">
    <property type="entry name" value="ligand_gated_channel"/>
    <property type="match status" value="1"/>
</dbReference>
<dbReference type="InterPro" id="IPR036942">
    <property type="entry name" value="Beta-barrel_TonB_sf"/>
</dbReference>
<dbReference type="InterPro" id="IPR037066">
    <property type="entry name" value="Plug_dom_sf"/>
</dbReference>
<keyword evidence="4 10" id="KW-1134">Transmembrane beta strand</keyword>
<dbReference type="GO" id="GO:0015344">
    <property type="term" value="F:siderophore uptake transmembrane transporter activity"/>
    <property type="evidence" value="ECO:0007669"/>
    <property type="project" value="TreeGrafter"/>
</dbReference>
<evidence type="ECO:0000256" key="11">
    <source>
        <dbReference type="RuleBase" id="RU003357"/>
    </source>
</evidence>
<feature type="domain" description="TonB-dependent receptor-like beta-barrel" evidence="12">
    <location>
        <begin position="234"/>
        <end position="672"/>
    </location>
</feature>
<evidence type="ECO:0000256" key="5">
    <source>
        <dbReference type="ARBA" id="ARBA00022692"/>
    </source>
</evidence>
<comment type="similarity">
    <text evidence="2 10 11">Belongs to the TonB-dependent receptor family.</text>
</comment>
<evidence type="ECO:0000256" key="4">
    <source>
        <dbReference type="ARBA" id="ARBA00022452"/>
    </source>
</evidence>
<dbReference type="SUPFAM" id="SSF56935">
    <property type="entry name" value="Porins"/>
    <property type="match status" value="1"/>
</dbReference>
<dbReference type="NCBIfam" id="TIGR01783">
    <property type="entry name" value="TonB-siderophor"/>
    <property type="match status" value="1"/>
</dbReference>
<evidence type="ECO:0000313" key="15">
    <source>
        <dbReference type="Proteomes" id="UP000323671"/>
    </source>
</evidence>
<dbReference type="PANTHER" id="PTHR32552:SF74">
    <property type="entry name" value="HYDROXAMATE SIDEROPHORE RECEPTOR FHUE"/>
    <property type="match status" value="1"/>
</dbReference>
<evidence type="ECO:0000259" key="13">
    <source>
        <dbReference type="Pfam" id="PF07715"/>
    </source>
</evidence>
<keyword evidence="8 14" id="KW-0675">Receptor</keyword>
<sequence>MVGGIAPAAASTDPPLLPEVVVTTALAATTDDPEAYTSSAPVFIATGLPLSLQETPQPATVTTRQQIDDQHLRTLEDIAPAVPGLALSRDQFYARGFALDTLMLDGLNTTFDKTVDLANSLAMYERIEIVRGAAGLVQGPGNPSATLNLVRKRPTADARISLTGHLGSWGRHGATLDVSRSLNSAGSLRGRFVAEQREEGSFQPTVSRRNSTFYGILEADTGQHTTLSLGASRQSSANRDTWAGIPTAPDGSDLHLRRSTYLGNDWDHWDQYTTTVFGQLEHRLANGWRLRLDALHSHSAFDYLGTYLSGGTPTDMRQNLGQYRYTNRQSSYALSSNGTFSGFGRRHELAFGASQRNFTAGGQGQTVFDFATGMDVRAWDPHRIAKPNLDALAPYAYHYSPSSQTAQKGVWLTTHLSLSERLKLVLGARLDWYRQHSVIQDSFTSLRTDLSASHHLSRYGGLIHDLDAHHSLYASFADIFQPRTQQDVAGRLLPPSAGQTYATGLKGSYFGDTLHAGVHLFQTEQKNQPALLDSQASCPGFPVSTCYQASGLVRSQGVELEIHGALTPAWQIMASHSSIHSRYVDDPVRQGQRFEPQLPGRQLKLATVYRLPGGQWRIGGNLYRQSAISNQGHDALTGFHYRMQQPAYTLAGLMVSHQPTRNLHLQLNINNLLDQRYYQSIEAPTLTSYGAPRNVMLTAHYQL</sequence>
<evidence type="ECO:0000256" key="1">
    <source>
        <dbReference type="ARBA" id="ARBA00004571"/>
    </source>
</evidence>
<keyword evidence="15" id="KW-1185">Reference proteome</keyword>
<organism evidence="14 15">
    <name type="scientific">Oryzomicrobium terrae</name>
    <dbReference type="NCBI Taxonomy" id="1735038"/>
    <lineage>
        <taxon>Bacteria</taxon>
        <taxon>Pseudomonadati</taxon>
        <taxon>Pseudomonadota</taxon>
        <taxon>Betaproteobacteria</taxon>
        <taxon>Rhodocyclales</taxon>
        <taxon>Rhodocyclaceae</taxon>
        <taxon>Oryzomicrobium</taxon>
    </lineage>
</organism>
<dbReference type="EMBL" id="CP022579">
    <property type="protein sequence ID" value="QEL66366.1"/>
    <property type="molecule type" value="Genomic_DNA"/>
</dbReference>
<dbReference type="KEGG" id="otr:OTERR_28900"/>